<dbReference type="Gene3D" id="3.30.9.10">
    <property type="entry name" value="D-Amino Acid Oxidase, subunit A, domain 2"/>
    <property type="match status" value="1"/>
</dbReference>
<dbReference type="PANTHER" id="PTHR13847:SF287">
    <property type="entry name" value="FAD-DEPENDENT OXIDOREDUCTASE DOMAIN-CONTAINING PROTEIN 1"/>
    <property type="match status" value="1"/>
</dbReference>
<dbReference type="InterPro" id="IPR036188">
    <property type="entry name" value="FAD/NAD-bd_sf"/>
</dbReference>
<protein>
    <submittedName>
        <fullName evidence="3">Glycine/D-amino acid oxidase-like deaminating enzyme</fullName>
    </submittedName>
</protein>
<sequence length="359" mass="38524">MSDIVVIGGGIAGLSAAARLSEHFSVTVLEREQATGYHASGRSAAMFEQNYGLPSTVALNKASAQYHREANGGYLSPRGLMIIAAREDAEAFDDDVVTMGIERISKDRAVELVPILDPAKFTFAGYHEAGYDIDTDRLMQDFIRQIRRNGGAIVTKAEVTAITRQTDGWQVVAGGQTYDAAKLVNAAGAWADTVAQAAGIAPIGITPRRRSMARIPAPEDRDLRDWPMFFGVGESWYAKPDAGALLVSPADEDVVAPQDAWADDMVLAEGLARYEGMVRTPVTRLLASWAGLRSFAPDKALVLGPDPDEPDFIWCAGQGGYGFQTAPAASQLLADLVRGVTPALPHDLVAQLLPDRLRT</sequence>
<dbReference type="EMBL" id="QBKU01000009">
    <property type="protein sequence ID" value="PTX72927.1"/>
    <property type="molecule type" value="Genomic_DNA"/>
</dbReference>
<evidence type="ECO:0000259" key="2">
    <source>
        <dbReference type="Pfam" id="PF01266"/>
    </source>
</evidence>
<name>A0A2T6CBP1_9RHOB</name>
<dbReference type="Gene3D" id="3.50.50.60">
    <property type="entry name" value="FAD/NAD(P)-binding domain"/>
    <property type="match status" value="1"/>
</dbReference>
<accession>A0A2T6CBP1</accession>
<evidence type="ECO:0000313" key="4">
    <source>
        <dbReference type="Proteomes" id="UP000244092"/>
    </source>
</evidence>
<feature type="domain" description="FAD dependent oxidoreductase" evidence="2">
    <location>
        <begin position="3"/>
        <end position="336"/>
    </location>
</feature>
<proteinExistence type="predicted"/>
<organism evidence="3 4">
    <name type="scientific">Sulfitobacter mediterraneus</name>
    <dbReference type="NCBI Taxonomy" id="83219"/>
    <lineage>
        <taxon>Bacteria</taxon>
        <taxon>Pseudomonadati</taxon>
        <taxon>Pseudomonadota</taxon>
        <taxon>Alphaproteobacteria</taxon>
        <taxon>Rhodobacterales</taxon>
        <taxon>Roseobacteraceae</taxon>
        <taxon>Sulfitobacter</taxon>
    </lineage>
</organism>
<keyword evidence="1" id="KW-0560">Oxidoreductase</keyword>
<dbReference type="Proteomes" id="UP000244092">
    <property type="component" value="Unassembled WGS sequence"/>
</dbReference>
<evidence type="ECO:0000313" key="3">
    <source>
        <dbReference type="EMBL" id="PTX72927.1"/>
    </source>
</evidence>
<dbReference type="GO" id="GO:0005737">
    <property type="term" value="C:cytoplasm"/>
    <property type="evidence" value="ECO:0007669"/>
    <property type="project" value="TreeGrafter"/>
</dbReference>
<dbReference type="RefSeq" id="WP_025046658.1">
    <property type="nucleotide sequence ID" value="NZ_QBKU01000009.1"/>
</dbReference>
<dbReference type="Pfam" id="PF01266">
    <property type="entry name" value="DAO"/>
    <property type="match status" value="1"/>
</dbReference>
<dbReference type="AlphaFoldDB" id="A0A2T6CBP1"/>
<comment type="caution">
    <text evidence="3">The sequence shown here is derived from an EMBL/GenBank/DDBJ whole genome shotgun (WGS) entry which is preliminary data.</text>
</comment>
<gene>
    <name evidence="3" type="ORF">C8N31_10913</name>
</gene>
<evidence type="ECO:0000256" key="1">
    <source>
        <dbReference type="ARBA" id="ARBA00023002"/>
    </source>
</evidence>
<dbReference type="SUPFAM" id="SSF51905">
    <property type="entry name" value="FAD/NAD(P)-binding domain"/>
    <property type="match status" value="1"/>
</dbReference>
<dbReference type="GO" id="GO:0016491">
    <property type="term" value="F:oxidoreductase activity"/>
    <property type="evidence" value="ECO:0007669"/>
    <property type="project" value="UniProtKB-KW"/>
</dbReference>
<reference evidence="3 4" key="1">
    <citation type="submission" date="2018-04" db="EMBL/GenBank/DDBJ databases">
        <title>Genomic Encyclopedia of Archaeal and Bacterial Type Strains, Phase II (KMG-II): from individual species to whole genera.</title>
        <authorList>
            <person name="Goeker M."/>
        </authorList>
    </citation>
    <scope>NUCLEOTIDE SEQUENCE [LARGE SCALE GENOMIC DNA]</scope>
    <source>
        <strain evidence="3 4">DSM 12244</strain>
    </source>
</reference>
<dbReference type="InterPro" id="IPR006076">
    <property type="entry name" value="FAD-dep_OxRdtase"/>
</dbReference>
<dbReference type="OrthoDB" id="7421214at2"/>
<dbReference type="PANTHER" id="PTHR13847">
    <property type="entry name" value="SARCOSINE DEHYDROGENASE-RELATED"/>
    <property type="match status" value="1"/>
</dbReference>